<reference evidence="5 6" key="1">
    <citation type="journal article" date="2018" name="New Phytol.">
        <title>Phylogenomics of Endogonaceae and evolution of mycorrhizas within Mucoromycota.</title>
        <authorList>
            <person name="Chang Y."/>
            <person name="Desiro A."/>
            <person name="Na H."/>
            <person name="Sandor L."/>
            <person name="Lipzen A."/>
            <person name="Clum A."/>
            <person name="Barry K."/>
            <person name="Grigoriev I.V."/>
            <person name="Martin F.M."/>
            <person name="Stajich J.E."/>
            <person name="Smith M.E."/>
            <person name="Bonito G."/>
            <person name="Spatafora J.W."/>
        </authorList>
    </citation>
    <scope>NUCLEOTIDE SEQUENCE [LARGE SCALE GENOMIC DNA]</scope>
    <source>
        <strain evidence="5 6">GMNB39</strain>
    </source>
</reference>
<dbReference type="EMBL" id="RBNI01010253">
    <property type="protein sequence ID" value="RUP43819.1"/>
    <property type="molecule type" value="Genomic_DNA"/>
</dbReference>
<dbReference type="CDD" id="cd14791">
    <property type="entry name" value="GH36"/>
    <property type="match status" value="1"/>
</dbReference>
<sequence length="728" mass="82357">MAAINIDYFKTARPIASLSYRKLPSSEVVNFSIPLDSESQGDVKISIIQDDHERGLFLNVALRPAYNIELVAFFIEYDGVDISKKRMMANGYQSWSQSKEMDAKDRILNIPAIVARVTHTRLQGDYDIFPHTGECGLIHSSVYTYFREPGSKDITFLGSDSESTGYTYFQGDLKRNKLRIHKECLGKKLDAKDTILLRVFIAHGSDEAVMWDDYMSLFEEFRVYCSSGTGDATTTTTTNTFDPYHATGWTSWYNYYGRVTERDVLDNLNAMKEKGYPIDFFQVDDGYQTAVGDWLSINKKFPSNMKPLTDKIKAAGYKPGLWLAPFAVATNSQLAKDYPEYLVRDNKDELYYAGPNWGGFYALDIYYEGVKIQEGVEVQVSVKDHLKKVFDTVLREWDFSMVKLDFLFATAMVPRRGKSRGEIMWDAIVLLRELVGSDRFILGCGTPLAPVFRRLDYCRIGSDVGPFWDDTTLRLANVRERVATANSLVSTLNRWQLGLRASGSDPDVVILRNTKDNKLTKDERVTLGVLNNVLGSLVFMSDNVSTYGSEEHAAYAAMFPKVAATVQYVREFREGVYVVRFRAGGRDYTIYANLSSDKQTCHLLLPDDEPGTRMYFARPDALYPHDMLLAEMFFQPKAEFKLRPHQTLMFYHVPIHGADGRRPSVTFLGSTGHIVPGTEIANVRVEEKGDKEGIHIQIDWQPKKVGVSTVLMEVVGAEGVVLSEGDVW</sequence>
<dbReference type="Pfam" id="PF02065">
    <property type="entry name" value="Melibiase"/>
    <property type="match status" value="1"/>
</dbReference>
<dbReference type="InterPro" id="IPR013785">
    <property type="entry name" value="Aldolase_TIM"/>
</dbReference>
<proteinExistence type="predicted"/>
<keyword evidence="6" id="KW-1185">Reference proteome</keyword>
<dbReference type="PANTHER" id="PTHR43053">
    <property type="entry name" value="GLYCOSIDASE FAMILY 31"/>
    <property type="match status" value="1"/>
</dbReference>
<dbReference type="Proteomes" id="UP000268093">
    <property type="component" value="Unassembled WGS sequence"/>
</dbReference>
<dbReference type="AlphaFoldDB" id="A0A433CZ09"/>
<dbReference type="InterPro" id="IPR017853">
    <property type="entry name" value="GH"/>
</dbReference>
<dbReference type="Gene3D" id="3.20.20.70">
    <property type="entry name" value="Aldolase class I"/>
    <property type="match status" value="1"/>
</dbReference>
<protein>
    <recommendedName>
        <fullName evidence="2">alpha-galactosidase</fullName>
        <ecNumber evidence="2">3.2.1.22</ecNumber>
    </recommendedName>
</protein>
<comment type="caution">
    <text evidence="5">The sequence shown here is derived from an EMBL/GenBank/DDBJ whole genome shotgun (WGS) entry which is preliminary data.</text>
</comment>
<dbReference type="InterPro" id="IPR050985">
    <property type="entry name" value="Alpha-glycosidase_related"/>
</dbReference>
<dbReference type="InterPro" id="IPR002252">
    <property type="entry name" value="Glyco_hydro_36"/>
</dbReference>
<keyword evidence="4" id="KW-0326">Glycosidase</keyword>
<evidence type="ECO:0000256" key="4">
    <source>
        <dbReference type="ARBA" id="ARBA00023295"/>
    </source>
</evidence>
<evidence type="ECO:0000256" key="1">
    <source>
        <dbReference type="ARBA" id="ARBA00001255"/>
    </source>
</evidence>
<dbReference type="OrthoDB" id="5795902at2759"/>
<evidence type="ECO:0000256" key="3">
    <source>
        <dbReference type="ARBA" id="ARBA00022801"/>
    </source>
</evidence>
<keyword evidence="3 5" id="KW-0378">Hydrolase</keyword>
<dbReference type="GO" id="GO:0016052">
    <property type="term" value="P:carbohydrate catabolic process"/>
    <property type="evidence" value="ECO:0007669"/>
    <property type="project" value="InterPro"/>
</dbReference>
<gene>
    <name evidence="5" type="ORF">BC936DRAFT_136691</name>
</gene>
<organism evidence="5 6">
    <name type="scientific">Jimgerdemannia flammicorona</name>
    <dbReference type="NCBI Taxonomy" id="994334"/>
    <lineage>
        <taxon>Eukaryota</taxon>
        <taxon>Fungi</taxon>
        <taxon>Fungi incertae sedis</taxon>
        <taxon>Mucoromycota</taxon>
        <taxon>Mucoromycotina</taxon>
        <taxon>Endogonomycetes</taxon>
        <taxon>Endogonales</taxon>
        <taxon>Endogonaceae</taxon>
        <taxon>Jimgerdemannia</taxon>
    </lineage>
</organism>
<dbReference type="PANTHER" id="PTHR43053:SF3">
    <property type="entry name" value="ALPHA-GALACTOSIDASE C-RELATED"/>
    <property type="match status" value="1"/>
</dbReference>
<dbReference type="SUPFAM" id="SSF51445">
    <property type="entry name" value="(Trans)glycosidases"/>
    <property type="match status" value="1"/>
</dbReference>
<evidence type="ECO:0000256" key="2">
    <source>
        <dbReference type="ARBA" id="ARBA00012755"/>
    </source>
</evidence>
<dbReference type="EC" id="3.2.1.22" evidence="2"/>
<accession>A0A433CZ09</accession>
<dbReference type="GO" id="GO:0004557">
    <property type="term" value="F:alpha-galactosidase activity"/>
    <property type="evidence" value="ECO:0007669"/>
    <property type="project" value="UniProtKB-EC"/>
</dbReference>
<comment type="catalytic activity">
    <reaction evidence="1">
        <text>Hydrolysis of terminal, non-reducing alpha-D-galactose residues in alpha-D-galactosides, including galactose oligosaccharides, galactomannans and galactolipids.</text>
        <dbReference type="EC" id="3.2.1.22"/>
    </reaction>
</comment>
<name>A0A433CZ09_9FUNG</name>
<feature type="non-terminal residue" evidence="5">
    <location>
        <position position="728"/>
    </location>
</feature>
<evidence type="ECO:0000313" key="6">
    <source>
        <dbReference type="Proteomes" id="UP000268093"/>
    </source>
</evidence>
<evidence type="ECO:0000313" key="5">
    <source>
        <dbReference type="EMBL" id="RUP43819.1"/>
    </source>
</evidence>